<dbReference type="Pfam" id="PF07943">
    <property type="entry name" value="PBP5_C"/>
    <property type="match status" value="1"/>
</dbReference>
<dbReference type="GO" id="GO:0006508">
    <property type="term" value="P:proteolysis"/>
    <property type="evidence" value="ECO:0007669"/>
    <property type="project" value="InterPro"/>
</dbReference>
<feature type="transmembrane region" description="Helical" evidence="1">
    <location>
        <begin position="77"/>
        <end position="95"/>
    </location>
</feature>
<dbReference type="InterPro" id="IPR015956">
    <property type="entry name" value="Peniciliin-bd_prot_C_sf"/>
</dbReference>
<evidence type="ECO:0000259" key="2">
    <source>
        <dbReference type="Pfam" id="PF07943"/>
    </source>
</evidence>
<protein>
    <recommendedName>
        <fullName evidence="2">Peptidase S11 D-Ala-D-Ala carboxypeptidase A C-terminal domain-containing protein</fullName>
    </recommendedName>
</protein>
<dbReference type="EMBL" id="VSSQ01028825">
    <property type="protein sequence ID" value="MPM78699.1"/>
    <property type="molecule type" value="Genomic_DNA"/>
</dbReference>
<feature type="domain" description="Peptidase S11 D-Ala-D-Ala carboxypeptidase A C-terminal" evidence="2">
    <location>
        <begin position="2"/>
        <end position="63"/>
    </location>
</feature>
<name>A0A645CP77_9ZZZZ</name>
<keyword evidence="1" id="KW-1133">Transmembrane helix</keyword>
<keyword evidence="1" id="KW-0812">Transmembrane</keyword>
<gene>
    <name evidence="3" type="ORF">SDC9_125710</name>
</gene>
<dbReference type="InterPro" id="IPR037167">
    <property type="entry name" value="Peptidase_S11_C_sf"/>
</dbReference>
<evidence type="ECO:0000256" key="1">
    <source>
        <dbReference type="SAM" id="Phobius"/>
    </source>
</evidence>
<dbReference type="GO" id="GO:0009002">
    <property type="term" value="F:serine-type D-Ala-D-Ala carboxypeptidase activity"/>
    <property type="evidence" value="ECO:0007669"/>
    <property type="project" value="InterPro"/>
</dbReference>
<comment type="caution">
    <text evidence="3">The sequence shown here is derived from an EMBL/GenBank/DDBJ whole genome shotgun (WGS) entry which is preliminary data.</text>
</comment>
<dbReference type="SUPFAM" id="SSF69189">
    <property type="entry name" value="Penicillin-binding protein associated domain"/>
    <property type="match status" value="1"/>
</dbReference>
<accession>A0A645CP77</accession>
<reference evidence="3" key="1">
    <citation type="submission" date="2019-08" db="EMBL/GenBank/DDBJ databases">
        <authorList>
            <person name="Kucharzyk K."/>
            <person name="Murdoch R.W."/>
            <person name="Higgins S."/>
            <person name="Loffler F."/>
        </authorList>
    </citation>
    <scope>NUCLEOTIDE SEQUENCE</scope>
</reference>
<organism evidence="3">
    <name type="scientific">bioreactor metagenome</name>
    <dbReference type="NCBI Taxonomy" id="1076179"/>
    <lineage>
        <taxon>unclassified sequences</taxon>
        <taxon>metagenomes</taxon>
        <taxon>ecological metagenomes</taxon>
    </lineage>
</organism>
<keyword evidence="1" id="KW-0472">Membrane</keyword>
<evidence type="ECO:0000313" key="3">
    <source>
        <dbReference type="EMBL" id="MPM78699.1"/>
    </source>
</evidence>
<proteinExistence type="predicted"/>
<dbReference type="Gene3D" id="2.60.410.10">
    <property type="entry name" value="D-Ala-D-Ala carboxypeptidase, C-terminal domain"/>
    <property type="match status" value="1"/>
</dbReference>
<dbReference type="InterPro" id="IPR012907">
    <property type="entry name" value="Peptidase_S11_C"/>
</dbReference>
<dbReference type="AlphaFoldDB" id="A0A645CP77"/>
<sequence>MNLLAAEDYDLLVSNEEIPKIESSINVIDKIKKPIEKNQVLGFISYSLDGKEVKKIDLLSAEELLAPEKSAKRFLKWLLWFFILYILWRTFVVYSRYLRKKRRKREAPVLFMNRRRGRLW</sequence>